<proteinExistence type="predicted"/>
<sequence>MAYATPQDVRDRWVGNDALPDDSVLKAWLEDAETLIFAEVPSVMSRLTEDPEGIWRRRLVYVEAQLVSQVMRNPDGVRQRAQTAGTFTDSVTYGTETIAQAMTLTPAHRSILSGGGNKHVGIDMTPEHAQHPLDTAWVNGPRGAEPGGRA</sequence>
<evidence type="ECO:0000313" key="2">
    <source>
        <dbReference type="Proteomes" id="UP000320648"/>
    </source>
</evidence>
<evidence type="ECO:0000313" key="1">
    <source>
        <dbReference type="EMBL" id="TVU83300.1"/>
    </source>
</evidence>
<dbReference type="AlphaFoldDB" id="A0A558IPN5"/>
<protein>
    <recommendedName>
        <fullName evidence="3">Phage protein</fullName>
    </recommendedName>
</protein>
<organism evidence="1 2">
    <name type="scientific">Corynebacterium aurimucosum</name>
    <dbReference type="NCBI Taxonomy" id="169292"/>
    <lineage>
        <taxon>Bacteria</taxon>
        <taxon>Bacillati</taxon>
        <taxon>Actinomycetota</taxon>
        <taxon>Actinomycetes</taxon>
        <taxon>Mycobacteriales</taxon>
        <taxon>Corynebacteriaceae</taxon>
        <taxon>Corynebacterium</taxon>
    </lineage>
</organism>
<evidence type="ECO:0008006" key="3">
    <source>
        <dbReference type="Google" id="ProtNLM"/>
    </source>
</evidence>
<gene>
    <name evidence="1" type="ORF">FQN05_07375</name>
</gene>
<name>A0A558IPN5_9CORY</name>
<dbReference type="RefSeq" id="WP_158381653.1">
    <property type="nucleotide sequence ID" value="NZ_VMTX01000009.1"/>
</dbReference>
<dbReference type="EMBL" id="VMTX01000009">
    <property type="protein sequence ID" value="TVU83300.1"/>
    <property type="molecule type" value="Genomic_DNA"/>
</dbReference>
<accession>A0A558IPN5</accession>
<comment type="caution">
    <text evidence="1">The sequence shown here is derived from an EMBL/GenBank/DDBJ whole genome shotgun (WGS) entry which is preliminary data.</text>
</comment>
<dbReference type="Proteomes" id="UP000320648">
    <property type="component" value="Unassembled WGS sequence"/>
</dbReference>
<reference evidence="1 2" key="1">
    <citation type="submission" date="2019-07" db="EMBL/GenBank/DDBJ databases">
        <title>Draft genome of C. aurimucosum strain 15-4290.</title>
        <authorList>
            <person name="Pacheco L.G.C."/>
            <person name="Aguiar E.R.G.R."/>
            <person name="Navas J."/>
            <person name="Santos C.S."/>
            <person name="Rocha D.J.P.G."/>
        </authorList>
    </citation>
    <scope>NUCLEOTIDE SEQUENCE [LARGE SCALE GENOMIC DNA]</scope>
    <source>
        <strain evidence="1 2">15-4290</strain>
    </source>
</reference>